<keyword evidence="3" id="KW-0378">Hydrolase</keyword>
<dbReference type="Gene3D" id="3.40.50.300">
    <property type="entry name" value="P-loop containing nucleotide triphosphate hydrolases"/>
    <property type="match status" value="1"/>
</dbReference>
<reference evidence="3 4" key="1">
    <citation type="submission" date="2019-06" db="EMBL/GenBank/DDBJ databases">
        <title>Metagenome assembled Genome of Spiribacter salinus SL48-SHIP from the microbial mat of Salt Lake 48 (Novosibirsk region, Russia).</title>
        <authorList>
            <person name="Shipova A."/>
            <person name="Rozanov A.S."/>
            <person name="Bryanskaya A.V."/>
            <person name="Peltek S.E."/>
        </authorList>
    </citation>
    <scope>NUCLEOTIDE SEQUENCE [LARGE SCALE GENOMIC DNA]</scope>
    <source>
        <strain evidence="3">SL48-SHIP-2</strain>
    </source>
</reference>
<keyword evidence="3" id="KW-0067">ATP-binding</keyword>
<keyword evidence="3" id="KW-0547">Nucleotide-binding</keyword>
<protein>
    <submittedName>
        <fullName evidence="3">Replicative DNA helicase</fullName>
    </submittedName>
</protein>
<proteinExistence type="predicted"/>
<dbReference type="EMBL" id="VIFK01000387">
    <property type="protein sequence ID" value="TQE95325.1"/>
    <property type="molecule type" value="Genomic_DNA"/>
</dbReference>
<gene>
    <name evidence="3" type="ORF">FKY71_17220</name>
</gene>
<dbReference type="GO" id="GO:0005829">
    <property type="term" value="C:cytosol"/>
    <property type="evidence" value="ECO:0007669"/>
    <property type="project" value="TreeGrafter"/>
</dbReference>
<dbReference type="InterPro" id="IPR027417">
    <property type="entry name" value="P-loop_NTPase"/>
</dbReference>
<dbReference type="GO" id="GO:0006260">
    <property type="term" value="P:DNA replication"/>
    <property type="evidence" value="ECO:0007669"/>
    <property type="project" value="InterPro"/>
</dbReference>
<name>A0A540VEZ1_9GAMM</name>
<feature type="domain" description="SF4 helicase" evidence="2">
    <location>
        <begin position="1"/>
        <end position="169"/>
    </location>
</feature>
<feature type="non-terminal residue" evidence="3">
    <location>
        <position position="1"/>
    </location>
</feature>
<dbReference type="GO" id="GO:0005524">
    <property type="term" value="F:ATP binding"/>
    <property type="evidence" value="ECO:0007669"/>
    <property type="project" value="InterPro"/>
</dbReference>
<evidence type="ECO:0000256" key="1">
    <source>
        <dbReference type="SAM" id="MobiDB-lite"/>
    </source>
</evidence>
<dbReference type="PANTHER" id="PTHR30153:SF2">
    <property type="entry name" value="REPLICATIVE DNA HELICASE"/>
    <property type="match status" value="1"/>
</dbReference>
<dbReference type="Proteomes" id="UP000315400">
    <property type="component" value="Unassembled WGS sequence"/>
</dbReference>
<comment type="caution">
    <text evidence="3">The sequence shown here is derived from an EMBL/GenBank/DDBJ whole genome shotgun (WGS) entry which is preliminary data.</text>
</comment>
<dbReference type="Pfam" id="PF03796">
    <property type="entry name" value="DnaB_C"/>
    <property type="match status" value="2"/>
</dbReference>
<evidence type="ECO:0000259" key="2">
    <source>
        <dbReference type="PROSITE" id="PS51199"/>
    </source>
</evidence>
<dbReference type="PANTHER" id="PTHR30153">
    <property type="entry name" value="REPLICATIVE DNA HELICASE DNAB"/>
    <property type="match status" value="1"/>
</dbReference>
<dbReference type="AlphaFoldDB" id="A0A540VEZ1"/>
<dbReference type="GO" id="GO:0003678">
    <property type="term" value="F:DNA helicase activity"/>
    <property type="evidence" value="ECO:0007669"/>
    <property type="project" value="InterPro"/>
</dbReference>
<organism evidence="3 4">
    <name type="scientific">Spiribacter salinus</name>
    <dbReference type="NCBI Taxonomy" id="1335746"/>
    <lineage>
        <taxon>Bacteria</taxon>
        <taxon>Pseudomonadati</taxon>
        <taxon>Pseudomonadota</taxon>
        <taxon>Gammaproteobacteria</taxon>
        <taxon>Chromatiales</taxon>
        <taxon>Ectothiorhodospiraceae</taxon>
        <taxon>Spiribacter</taxon>
    </lineage>
</organism>
<keyword evidence="3" id="KW-0347">Helicase</keyword>
<dbReference type="InterPro" id="IPR007694">
    <property type="entry name" value="DNA_helicase_DnaB-like_C"/>
</dbReference>
<accession>A0A540VEZ1</accession>
<evidence type="ECO:0000313" key="3">
    <source>
        <dbReference type="EMBL" id="TQE95325.1"/>
    </source>
</evidence>
<sequence>QSARTGRMTDQDWQKLARAAGKLSEAQVFIDDTPGLSVLELRAKARRLKAEHDIGLLVVDYLQLMHAPTNSRSGNREQEIAQISRSLKSLAKELDIPVIALSQLSRAVENRGGDKRPQLSDLRESGSIEQDADGLAEIIIGKQRNGPIGTVSLAFVDQYARFENLTQHYGEEVPGSGDGYGDADDYGAGPAPLPSTDAPF</sequence>
<dbReference type="SUPFAM" id="SSF52540">
    <property type="entry name" value="P-loop containing nucleoside triphosphate hydrolases"/>
    <property type="match status" value="1"/>
</dbReference>
<feature type="region of interest" description="Disordered" evidence="1">
    <location>
        <begin position="169"/>
        <end position="200"/>
    </location>
</feature>
<evidence type="ECO:0000313" key="4">
    <source>
        <dbReference type="Proteomes" id="UP000315400"/>
    </source>
</evidence>
<dbReference type="PROSITE" id="PS51199">
    <property type="entry name" value="SF4_HELICASE"/>
    <property type="match status" value="1"/>
</dbReference>